<protein>
    <recommendedName>
        <fullName evidence="3">FtsK alpha domain-containing protein</fullName>
    </recommendedName>
</protein>
<keyword evidence="2" id="KW-0812">Transmembrane</keyword>
<reference evidence="4" key="1">
    <citation type="submission" date="2019-03" db="EMBL/GenBank/DDBJ databases">
        <title>Single cell metagenomics reveals metabolic interactions within the superorganism composed of flagellate Streblomastix strix and complex community of Bacteroidetes bacteria on its surface.</title>
        <authorList>
            <person name="Treitli S.C."/>
            <person name="Kolisko M."/>
            <person name="Husnik F."/>
            <person name="Keeling P."/>
            <person name="Hampl V."/>
        </authorList>
    </citation>
    <scope>NUCLEOTIDE SEQUENCE</scope>
    <source>
        <strain evidence="4">STM</strain>
    </source>
</reference>
<keyword evidence="2" id="KW-0472">Membrane</keyword>
<dbReference type="EMBL" id="SNRY01008705">
    <property type="protein sequence ID" value="KAA6308100.1"/>
    <property type="molecule type" value="Genomic_DNA"/>
</dbReference>
<evidence type="ECO:0000256" key="2">
    <source>
        <dbReference type="SAM" id="Phobius"/>
    </source>
</evidence>
<dbReference type="Gene3D" id="3.30.980.40">
    <property type="match status" value="1"/>
</dbReference>
<dbReference type="InterPro" id="IPR041027">
    <property type="entry name" value="FtsK_alpha"/>
</dbReference>
<dbReference type="Pfam" id="PF17854">
    <property type="entry name" value="FtsK_alpha"/>
    <property type="match status" value="1"/>
</dbReference>
<keyword evidence="2" id="KW-1133">Transmembrane helix</keyword>
<evidence type="ECO:0000259" key="3">
    <source>
        <dbReference type="Pfam" id="PF17854"/>
    </source>
</evidence>
<feature type="region of interest" description="Disordered" evidence="1">
    <location>
        <begin position="185"/>
        <end position="211"/>
    </location>
</feature>
<name>A0A5J4PGU5_9ZZZZ</name>
<feature type="transmembrane region" description="Helical" evidence="2">
    <location>
        <begin position="82"/>
        <end position="108"/>
    </location>
</feature>
<dbReference type="AlphaFoldDB" id="A0A5J4PGU5"/>
<feature type="domain" description="FtsK alpha" evidence="3">
    <location>
        <begin position="218"/>
        <end position="269"/>
    </location>
</feature>
<feature type="transmembrane region" description="Helical" evidence="2">
    <location>
        <begin position="6"/>
        <end position="23"/>
    </location>
</feature>
<proteinExistence type="predicted"/>
<evidence type="ECO:0000256" key="1">
    <source>
        <dbReference type="SAM" id="MobiDB-lite"/>
    </source>
</evidence>
<comment type="caution">
    <text evidence="4">The sequence shown here is derived from an EMBL/GenBank/DDBJ whole genome shotgun (WGS) entry which is preliminary data.</text>
</comment>
<feature type="non-terminal residue" evidence="4">
    <location>
        <position position="270"/>
    </location>
</feature>
<organism evidence="4">
    <name type="scientific">termite gut metagenome</name>
    <dbReference type="NCBI Taxonomy" id="433724"/>
    <lineage>
        <taxon>unclassified sequences</taxon>
        <taxon>metagenomes</taxon>
        <taxon>organismal metagenomes</taxon>
    </lineage>
</organism>
<gene>
    <name evidence="4" type="ORF">EZS27_040223</name>
</gene>
<accession>A0A5J4PGU5</accession>
<feature type="transmembrane region" description="Helical" evidence="2">
    <location>
        <begin position="30"/>
        <end position="50"/>
    </location>
</feature>
<sequence length="270" mass="30937">FGVSSFLFVVMGSVLGLHLMRVRQFHVWKWFFCCLFLLIWFSVFLGFTLMELYEDSFICWGGMHGYNAGLWLMSQVGSPGTVMILLATGLCFLIYVSTKTIILIRRFFDMRHIRRRKRIIAKYRDNTAVNGVSIETVPTKPIETPETSSDDDDTDEMGMTFETTEPDDISFTVSQPIEKENTSLGIKTSSENGDDEENYQGVETEPYNPTLDLENYRFPTLDLLKFYDNRDLTINMEEQKANKDKIIDTLRSFGIEISTIKATVGPTVTL</sequence>
<feature type="non-terminal residue" evidence="4">
    <location>
        <position position="1"/>
    </location>
</feature>
<evidence type="ECO:0000313" key="4">
    <source>
        <dbReference type="EMBL" id="KAA6308100.1"/>
    </source>
</evidence>